<dbReference type="PRINTS" id="PR00081">
    <property type="entry name" value="GDHRDH"/>
</dbReference>
<dbReference type="EMBL" id="FOSP01000009">
    <property type="protein sequence ID" value="SFK56162.1"/>
    <property type="molecule type" value="Genomic_DNA"/>
</dbReference>
<dbReference type="Proteomes" id="UP000199533">
    <property type="component" value="Unassembled WGS sequence"/>
</dbReference>
<dbReference type="PANTHER" id="PTHR45458">
    <property type="entry name" value="SHORT-CHAIN DEHYDROGENASE/REDUCTASE SDR"/>
    <property type="match status" value="1"/>
</dbReference>
<name>A0A1I4AI62_9PROT</name>
<dbReference type="RefSeq" id="WP_090698651.1">
    <property type="nucleotide sequence ID" value="NZ_FOSP01000009.1"/>
</dbReference>
<dbReference type="OrthoDB" id="5786478at2"/>
<evidence type="ECO:0000313" key="2">
    <source>
        <dbReference type="EMBL" id="SFK56162.1"/>
    </source>
</evidence>
<dbReference type="PRINTS" id="PR00080">
    <property type="entry name" value="SDRFAMILY"/>
</dbReference>
<comment type="similarity">
    <text evidence="1">Belongs to the short-chain dehydrogenases/reductases (SDR) family.</text>
</comment>
<dbReference type="GO" id="GO:0016616">
    <property type="term" value="F:oxidoreductase activity, acting on the CH-OH group of donors, NAD or NADP as acceptor"/>
    <property type="evidence" value="ECO:0007669"/>
    <property type="project" value="TreeGrafter"/>
</dbReference>
<dbReference type="InterPro" id="IPR036291">
    <property type="entry name" value="NAD(P)-bd_dom_sf"/>
</dbReference>
<dbReference type="InterPro" id="IPR052184">
    <property type="entry name" value="SDR_enzymes"/>
</dbReference>
<dbReference type="Pfam" id="PF00106">
    <property type="entry name" value="adh_short"/>
    <property type="match status" value="1"/>
</dbReference>
<dbReference type="SUPFAM" id="SSF51735">
    <property type="entry name" value="NAD(P)-binding Rossmann-fold domains"/>
    <property type="match status" value="1"/>
</dbReference>
<protein>
    <submittedName>
        <fullName evidence="2">NAD(P)-dependent dehydrogenase, short-chain alcohol dehydrogenase family</fullName>
    </submittedName>
</protein>
<dbReference type="STRING" id="52441.SAMN05216302_100946"/>
<dbReference type="CDD" id="cd05325">
    <property type="entry name" value="carb_red_sniffer_like_SDR_c"/>
    <property type="match status" value="1"/>
</dbReference>
<proteinExistence type="inferred from homology"/>
<reference evidence="3" key="1">
    <citation type="submission" date="2016-10" db="EMBL/GenBank/DDBJ databases">
        <authorList>
            <person name="Varghese N."/>
            <person name="Submissions S."/>
        </authorList>
    </citation>
    <scope>NUCLEOTIDE SEQUENCE [LARGE SCALE GENOMIC DNA]</scope>
    <source>
        <strain evidence="3">Nm69</strain>
    </source>
</reference>
<evidence type="ECO:0000313" key="3">
    <source>
        <dbReference type="Proteomes" id="UP000199533"/>
    </source>
</evidence>
<sequence>MKTVLITGTNRGIGLEFVRQYADDGWRVLACTRNPSTSSELNQLAAQFPDVIHIHALDVTNHEQIAQLSHELSTDKIDLLINNAGVYPTVRGATFHQVDYDAWGHAFKVNSMAPLKMADAFFSQISRSELKKIVSITSKMGSVADNRGGGSYVYRSSKSALNIVMKSLALDLESKGFIVALLHPGWVRTDMGGPNGLISAEKSVSGMRHVIDGLTHTDTGKFFAFDGQIVPW</sequence>
<dbReference type="PANTHER" id="PTHR45458:SF1">
    <property type="entry name" value="SHORT CHAIN DEHYDROGENASE"/>
    <property type="match status" value="1"/>
</dbReference>
<gene>
    <name evidence="2" type="ORF">SAMN05216302_100946</name>
</gene>
<keyword evidence="3" id="KW-1185">Reference proteome</keyword>
<organism evidence="2 3">
    <name type="scientific">Nitrosomonas aestuarii</name>
    <dbReference type="NCBI Taxonomy" id="52441"/>
    <lineage>
        <taxon>Bacteria</taxon>
        <taxon>Pseudomonadati</taxon>
        <taxon>Pseudomonadota</taxon>
        <taxon>Betaproteobacteria</taxon>
        <taxon>Nitrosomonadales</taxon>
        <taxon>Nitrosomonadaceae</taxon>
        <taxon>Nitrosomonas</taxon>
    </lineage>
</organism>
<evidence type="ECO:0000256" key="1">
    <source>
        <dbReference type="RuleBase" id="RU000363"/>
    </source>
</evidence>
<dbReference type="InterPro" id="IPR002347">
    <property type="entry name" value="SDR_fam"/>
</dbReference>
<dbReference type="Gene3D" id="3.40.50.720">
    <property type="entry name" value="NAD(P)-binding Rossmann-like Domain"/>
    <property type="match status" value="1"/>
</dbReference>
<dbReference type="AlphaFoldDB" id="A0A1I4AI62"/>
<accession>A0A1I4AI62</accession>